<dbReference type="GO" id="GO:0005829">
    <property type="term" value="C:cytosol"/>
    <property type="evidence" value="ECO:0007669"/>
    <property type="project" value="TreeGrafter"/>
</dbReference>
<accession>A0A1E3UG39</accession>
<dbReference type="PROSITE" id="PS50943">
    <property type="entry name" value="HTH_CROC1"/>
    <property type="match status" value="1"/>
</dbReference>
<proteinExistence type="predicted"/>
<dbReference type="OrthoDB" id="9805605at2"/>
<evidence type="ECO:0000256" key="2">
    <source>
        <dbReference type="ARBA" id="ARBA00023125"/>
    </source>
</evidence>
<feature type="domain" description="HTH cro/C1-type" evidence="4">
    <location>
        <begin position="20"/>
        <end position="74"/>
    </location>
</feature>
<protein>
    <recommendedName>
        <fullName evidence="4">HTH cro/C1-type domain-containing protein</fullName>
    </recommendedName>
</protein>
<dbReference type="Proteomes" id="UP000094271">
    <property type="component" value="Unassembled WGS sequence"/>
</dbReference>
<dbReference type="InterPro" id="IPR010982">
    <property type="entry name" value="Lambda_DNA-bd_dom_sf"/>
</dbReference>
<evidence type="ECO:0000259" key="4">
    <source>
        <dbReference type="PROSITE" id="PS50943"/>
    </source>
</evidence>
<sequence>MGGIGGMAATQVLVEMGERLRRQRKKMKMTQEETAELLEISTTFYGEIERGNKRLSIEKILLVYKKMDLDPTYLLTGEITSNKILVEIFKDCPKEKEHILEQILIYLKMLCK</sequence>
<gene>
    <name evidence="6" type="ORF">BEI59_20425</name>
    <name evidence="5" type="ORF">BEI63_26250</name>
</gene>
<keyword evidence="2" id="KW-0238">DNA-binding</keyword>
<evidence type="ECO:0000313" key="6">
    <source>
        <dbReference type="EMBL" id="ODR48740.1"/>
    </source>
</evidence>
<dbReference type="AlphaFoldDB" id="A0A1E3UG39"/>
<dbReference type="PANTHER" id="PTHR46797:SF23">
    <property type="entry name" value="HTH-TYPE TRANSCRIPTIONAL REGULATOR SUTR"/>
    <property type="match status" value="1"/>
</dbReference>
<name>A0A1E3UG39_9FIRM</name>
<dbReference type="InterPro" id="IPR050807">
    <property type="entry name" value="TransReg_Diox_bact_type"/>
</dbReference>
<dbReference type="GO" id="GO:0003677">
    <property type="term" value="F:DNA binding"/>
    <property type="evidence" value="ECO:0007669"/>
    <property type="project" value="UniProtKB-KW"/>
</dbReference>
<dbReference type="Pfam" id="PF12844">
    <property type="entry name" value="HTH_19"/>
    <property type="match status" value="1"/>
</dbReference>
<dbReference type="SMART" id="SM00530">
    <property type="entry name" value="HTH_XRE"/>
    <property type="match status" value="1"/>
</dbReference>
<evidence type="ECO:0000256" key="1">
    <source>
        <dbReference type="ARBA" id="ARBA00023015"/>
    </source>
</evidence>
<evidence type="ECO:0000256" key="3">
    <source>
        <dbReference type="ARBA" id="ARBA00023163"/>
    </source>
</evidence>
<evidence type="ECO:0000313" key="5">
    <source>
        <dbReference type="EMBL" id="ODR47845.1"/>
    </source>
</evidence>
<evidence type="ECO:0000313" key="8">
    <source>
        <dbReference type="Proteomes" id="UP000094869"/>
    </source>
</evidence>
<evidence type="ECO:0000313" key="7">
    <source>
        <dbReference type="Proteomes" id="UP000094271"/>
    </source>
</evidence>
<dbReference type="GO" id="GO:0003700">
    <property type="term" value="F:DNA-binding transcription factor activity"/>
    <property type="evidence" value="ECO:0007669"/>
    <property type="project" value="TreeGrafter"/>
</dbReference>
<comment type="caution">
    <text evidence="6">The sequence shown here is derived from an EMBL/GenBank/DDBJ whole genome shotgun (WGS) entry which is preliminary data.</text>
</comment>
<dbReference type="InterPro" id="IPR001387">
    <property type="entry name" value="Cro/C1-type_HTH"/>
</dbReference>
<keyword evidence="8" id="KW-1185">Reference proteome</keyword>
<dbReference type="SUPFAM" id="SSF47413">
    <property type="entry name" value="lambda repressor-like DNA-binding domains"/>
    <property type="match status" value="1"/>
</dbReference>
<dbReference type="PANTHER" id="PTHR46797">
    <property type="entry name" value="HTH-TYPE TRANSCRIPTIONAL REGULATOR"/>
    <property type="match status" value="1"/>
</dbReference>
<dbReference type="Proteomes" id="UP000094869">
    <property type="component" value="Unassembled WGS sequence"/>
</dbReference>
<reference evidence="6 7" key="2">
    <citation type="submission" date="2016-08" db="EMBL/GenBank/DDBJ databases">
        <authorList>
            <person name="Seilhamer J.J."/>
        </authorList>
    </citation>
    <scope>NUCLEOTIDE SEQUENCE [LARGE SCALE GENOMIC DNA]</scope>
    <source>
        <strain evidence="6 7">NML150140-1</strain>
    </source>
</reference>
<dbReference type="CDD" id="cd00093">
    <property type="entry name" value="HTH_XRE"/>
    <property type="match status" value="1"/>
</dbReference>
<organism evidence="6 7">
    <name type="scientific">Eisenbergiella tayi</name>
    <dbReference type="NCBI Taxonomy" id="1432052"/>
    <lineage>
        <taxon>Bacteria</taxon>
        <taxon>Bacillati</taxon>
        <taxon>Bacillota</taxon>
        <taxon>Clostridia</taxon>
        <taxon>Lachnospirales</taxon>
        <taxon>Lachnospiraceae</taxon>
        <taxon>Eisenbergiella</taxon>
    </lineage>
</organism>
<dbReference type="EMBL" id="MEHD01000044">
    <property type="protein sequence ID" value="ODR47845.1"/>
    <property type="molecule type" value="Genomic_DNA"/>
</dbReference>
<dbReference type="Gene3D" id="1.10.260.40">
    <property type="entry name" value="lambda repressor-like DNA-binding domains"/>
    <property type="match status" value="1"/>
</dbReference>
<keyword evidence="1" id="KW-0805">Transcription regulation</keyword>
<reference evidence="5 8" key="1">
    <citation type="submission" date="2016-08" db="EMBL/GenBank/DDBJ databases">
        <title>Characterization of Isolates of Eisenbergiella tayi Derived from Blood Cultures, Using Whole Genome Sequencing.</title>
        <authorList>
            <person name="Bernier A.-M."/>
            <person name="Burdz T."/>
            <person name="Wiebe D."/>
            <person name="Bernard K."/>
        </authorList>
    </citation>
    <scope>NUCLEOTIDE SEQUENCE [LARGE SCALE GENOMIC DNA]</scope>
    <source>
        <strain evidence="5 8">NML120146</strain>
    </source>
</reference>
<dbReference type="EMBL" id="MEHA01000016">
    <property type="protein sequence ID" value="ODR48740.1"/>
    <property type="molecule type" value="Genomic_DNA"/>
</dbReference>
<keyword evidence="3" id="KW-0804">Transcription</keyword>